<evidence type="ECO:0000259" key="16">
    <source>
        <dbReference type="Pfam" id="PF10394"/>
    </source>
</evidence>
<evidence type="ECO:0000256" key="13">
    <source>
        <dbReference type="PIRSR" id="PIRSR038084-2"/>
    </source>
</evidence>
<dbReference type="GO" id="GO:0004402">
    <property type="term" value="F:histone acetyltransferase activity"/>
    <property type="evidence" value="ECO:0007669"/>
    <property type="project" value="UniProtKB-UniRule"/>
</dbReference>
<evidence type="ECO:0000256" key="10">
    <source>
        <dbReference type="ARBA" id="ARBA00048017"/>
    </source>
</evidence>
<keyword evidence="5 11" id="KW-0808">Transferase</keyword>
<dbReference type="CDD" id="cd04301">
    <property type="entry name" value="NAT_SF"/>
    <property type="match status" value="1"/>
</dbReference>
<comment type="subcellular location">
    <subcellularLocation>
        <location evidence="1">Nucleus</location>
    </subcellularLocation>
</comment>
<dbReference type="GeneID" id="116290066"/>
<dbReference type="GO" id="GO:0031509">
    <property type="term" value="P:subtelomeric heterochromatin formation"/>
    <property type="evidence" value="ECO:0007669"/>
    <property type="project" value="InterPro"/>
</dbReference>
<dbReference type="Gene3D" id="3.40.630.30">
    <property type="match status" value="1"/>
</dbReference>
<evidence type="ECO:0000256" key="8">
    <source>
        <dbReference type="ARBA" id="ARBA00023242"/>
    </source>
</evidence>
<gene>
    <name evidence="19" type="primary">LOC116290066</name>
</gene>
<dbReference type="InterPro" id="IPR013523">
    <property type="entry name" value="Hist_AcTrfase_HAT1_C"/>
</dbReference>
<evidence type="ECO:0000256" key="14">
    <source>
        <dbReference type="PIRSR" id="PIRSR038084-3"/>
    </source>
</evidence>
<dbReference type="PIRSF" id="PIRSF038084">
    <property type="entry name" value="HAT-B_cat"/>
    <property type="match status" value="1"/>
</dbReference>
<dbReference type="OrthoDB" id="10253098at2759"/>
<evidence type="ECO:0000256" key="1">
    <source>
        <dbReference type="ARBA" id="ARBA00004123"/>
    </source>
</evidence>
<dbReference type="Gene3D" id="3.90.360.10">
    <property type="entry name" value="Histone acetyl transferase 1 (HAT1), N-terminal domain"/>
    <property type="match status" value="1"/>
</dbReference>
<dbReference type="Gene3D" id="1.10.10.390">
    <property type="match status" value="1"/>
</dbReference>
<comment type="catalytic activity">
    <reaction evidence="10 11">
        <text>L-lysyl-[protein] + acetyl-CoA = N(6)-acetyl-L-lysyl-[protein] + CoA + H(+)</text>
        <dbReference type="Rhea" id="RHEA:45948"/>
        <dbReference type="Rhea" id="RHEA-COMP:9752"/>
        <dbReference type="Rhea" id="RHEA-COMP:10731"/>
        <dbReference type="ChEBI" id="CHEBI:15378"/>
        <dbReference type="ChEBI" id="CHEBI:29969"/>
        <dbReference type="ChEBI" id="CHEBI:57287"/>
        <dbReference type="ChEBI" id="CHEBI:57288"/>
        <dbReference type="ChEBI" id="CHEBI:61930"/>
        <dbReference type="EC" id="2.3.1.48"/>
    </reaction>
</comment>
<evidence type="ECO:0000256" key="9">
    <source>
        <dbReference type="ARBA" id="ARBA00023315"/>
    </source>
</evidence>
<dbReference type="InterPro" id="IPR016181">
    <property type="entry name" value="Acyl_CoA_acyltransferase"/>
</dbReference>
<keyword evidence="6" id="KW-0227">DNA damage</keyword>
<dbReference type="Proteomes" id="UP000515163">
    <property type="component" value="Unplaced"/>
</dbReference>
<dbReference type="InterPro" id="IPR017380">
    <property type="entry name" value="Hist_AcTrfase_B-typ_cat-su"/>
</dbReference>
<feature type="domain" description="Histone acetyltransferase type B catalytic subunit C-terminal" evidence="17">
    <location>
        <begin position="288"/>
        <end position="339"/>
    </location>
</feature>
<dbReference type="InterPro" id="IPR048776">
    <property type="entry name" value="HAT1_C"/>
</dbReference>
<dbReference type="Pfam" id="PF10394">
    <property type="entry name" value="Hat1_N"/>
    <property type="match status" value="1"/>
</dbReference>
<evidence type="ECO:0000256" key="4">
    <source>
        <dbReference type="ARBA" id="ARBA00021268"/>
    </source>
</evidence>
<dbReference type="Pfam" id="PF00583">
    <property type="entry name" value="Acetyltransf_1"/>
    <property type="match status" value="1"/>
</dbReference>
<evidence type="ECO:0000313" key="18">
    <source>
        <dbReference type="Proteomes" id="UP000515163"/>
    </source>
</evidence>
<reference evidence="19" key="1">
    <citation type="submission" date="2025-08" db="UniProtKB">
        <authorList>
            <consortium name="RefSeq"/>
        </authorList>
    </citation>
    <scope>IDENTIFICATION</scope>
    <source>
        <tissue evidence="19">Tentacle</tissue>
    </source>
</reference>
<dbReference type="KEGG" id="aten:116290066"/>
<feature type="domain" description="N-acetyltransferase" evidence="15">
    <location>
        <begin position="196"/>
        <end position="271"/>
    </location>
</feature>
<evidence type="ECO:0000259" key="17">
    <source>
        <dbReference type="Pfam" id="PF21183"/>
    </source>
</evidence>
<evidence type="ECO:0000256" key="5">
    <source>
        <dbReference type="ARBA" id="ARBA00022679"/>
    </source>
</evidence>
<dbReference type="SUPFAM" id="SSF55729">
    <property type="entry name" value="Acyl-CoA N-acyltransferases (Nat)"/>
    <property type="match status" value="1"/>
</dbReference>
<name>A0A6P8HCX0_ACTTE</name>
<evidence type="ECO:0000256" key="3">
    <source>
        <dbReference type="ARBA" id="ARBA00013184"/>
    </source>
</evidence>
<proteinExistence type="inferred from homology"/>
<evidence type="ECO:0000256" key="2">
    <source>
        <dbReference type="ARBA" id="ARBA00010543"/>
    </source>
</evidence>
<dbReference type="GO" id="GO:0005634">
    <property type="term" value="C:nucleus"/>
    <property type="evidence" value="ECO:0007669"/>
    <property type="project" value="UniProtKB-SubCell"/>
</dbReference>
<comment type="similarity">
    <text evidence="2 11">Belongs to the HAT1 family.</text>
</comment>
<protein>
    <recommendedName>
        <fullName evidence="4 11">Histone acetyltransferase type B catalytic subunit</fullName>
        <ecNumber evidence="3 11">2.3.1.48</ecNumber>
    </recommendedName>
</protein>
<evidence type="ECO:0000256" key="11">
    <source>
        <dbReference type="PIRNR" id="PIRNR038084"/>
    </source>
</evidence>
<keyword evidence="18" id="KW-1185">Reference proteome</keyword>
<evidence type="ECO:0000313" key="19">
    <source>
        <dbReference type="RefSeq" id="XP_031552908.1"/>
    </source>
</evidence>
<organism evidence="18 19">
    <name type="scientific">Actinia tenebrosa</name>
    <name type="common">Australian red waratah sea anemone</name>
    <dbReference type="NCBI Taxonomy" id="6105"/>
    <lineage>
        <taxon>Eukaryota</taxon>
        <taxon>Metazoa</taxon>
        <taxon>Cnidaria</taxon>
        <taxon>Anthozoa</taxon>
        <taxon>Hexacorallia</taxon>
        <taxon>Actiniaria</taxon>
        <taxon>Actiniidae</taxon>
        <taxon>Actinia</taxon>
    </lineage>
</organism>
<feature type="active site" description="Proton donor/acceptor" evidence="12">
    <location>
        <position position="278"/>
    </location>
</feature>
<feature type="region of interest" description="Interaction with histone H4 N-terminus" evidence="13">
    <location>
        <begin position="70"/>
        <end position="72"/>
    </location>
</feature>
<feature type="region of interest" description="Interaction with histone H4 N-terminus" evidence="13">
    <location>
        <begin position="227"/>
        <end position="229"/>
    </location>
</feature>
<keyword evidence="9 11" id="KW-0012">Acyltransferase</keyword>
<feature type="site" description="Interaction with histone H4 N-terminus" evidence="14">
    <location>
        <position position="201"/>
    </location>
</feature>
<dbReference type="RefSeq" id="XP_031552908.1">
    <property type="nucleotide sequence ID" value="XM_031697048.1"/>
</dbReference>
<keyword evidence="7" id="KW-0234">DNA repair</keyword>
<evidence type="ECO:0000256" key="12">
    <source>
        <dbReference type="PIRSR" id="PIRSR038084-1"/>
    </source>
</evidence>
<dbReference type="PANTHER" id="PTHR12046">
    <property type="entry name" value="HISTONE ACETYLTRANSFERASE TYPE B CATALYTIC SUBUNIT"/>
    <property type="match status" value="1"/>
</dbReference>
<evidence type="ECO:0000256" key="6">
    <source>
        <dbReference type="ARBA" id="ARBA00022763"/>
    </source>
</evidence>
<dbReference type="InParanoid" id="A0A6P8HCX0"/>
<dbReference type="GO" id="GO:0000781">
    <property type="term" value="C:chromosome, telomeric region"/>
    <property type="evidence" value="ECO:0007669"/>
    <property type="project" value="GOC"/>
</dbReference>
<evidence type="ECO:0000256" key="7">
    <source>
        <dbReference type="ARBA" id="ARBA00023204"/>
    </source>
</evidence>
<dbReference type="Pfam" id="PF21183">
    <property type="entry name" value="HAT1_C"/>
    <property type="match status" value="1"/>
</dbReference>
<dbReference type="EC" id="2.3.1.48" evidence="3 11"/>
<sequence>MMIDRRLSWSKRGKRYAKMEVEIRAAEDFLSSFKTSANSAINLKLVTTENDIFDKGKEFHPEFTHQLFGDNETIFGYSGLQVQLYYHSGSLLTYLGMTYDSDVNGKLEGIEAEPVLSTIAEQLPPGFCTNLDDFIAKLPSEGKFRPMGELLYSYRHNEKDYEVYYADIKVPKFKEYHSRLQTFLLWYIDAASFIETDDERWNFYLLFEKKKVSGETEYSIVGYMTVYHYYAYPDKLRPRISQMLVLPPFQKQGHGAKLLNTVEEHYIKDPRVLDITVEDPSDYFIRLRDYVDALACSKLQCFSPDLLKKGFTADLASEAQKARKMNKLQCRRVYEILRLKATDRSNAEEYQNYRLDVKRRLNAPYQKEKADADKLKKVLSAEEMSATLLLPSPSEQRKHLEQLYEELEECYLRTIERIAAS</sequence>
<dbReference type="GO" id="GO:0006281">
    <property type="term" value="P:DNA repair"/>
    <property type="evidence" value="ECO:0007669"/>
    <property type="project" value="UniProtKB-KW"/>
</dbReference>
<evidence type="ECO:0000259" key="15">
    <source>
        <dbReference type="Pfam" id="PF00583"/>
    </source>
</evidence>
<dbReference type="InterPro" id="IPR000182">
    <property type="entry name" value="GNAT_dom"/>
</dbReference>
<dbReference type="FunCoup" id="A0A6P8HCX0">
    <property type="interactions" value="2549"/>
</dbReference>
<accession>A0A6P8HCX0</accession>
<dbReference type="InterPro" id="IPR037113">
    <property type="entry name" value="Hat1_N_sf"/>
</dbReference>
<dbReference type="AlphaFoldDB" id="A0A6P8HCX0"/>
<feature type="domain" description="Histone acetyl transferase HAT1 N-terminal" evidence="16">
    <location>
        <begin position="34"/>
        <end position="189"/>
    </location>
</feature>
<keyword evidence="8" id="KW-0539">Nucleus</keyword>
<dbReference type="InterPro" id="IPR019467">
    <property type="entry name" value="Hat1_N"/>
</dbReference>
<dbReference type="GO" id="GO:0042393">
    <property type="term" value="F:histone binding"/>
    <property type="evidence" value="ECO:0007669"/>
    <property type="project" value="InterPro"/>
</dbReference>